<keyword evidence="3" id="KW-1185">Reference proteome</keyword>
<dbReference type="Pfam" id="PF12973">
    <property type="entry name" value="Cupin_7"/>
    <property type="match status" value="1"/>
</dbReference>
<comment type="caution">
    <text evidence="2">The sequence shown here is derived from an EMBL/GenBank/DDBJ whole genome shotgun (WGS) entry which is preliminary data.</text>
</comment>
<dbReference type="Gene3D" id="2.60.120.10">
    <property type="entry name" value="Jelly Rolls"/>
    <property type="match status" value="1"/>
</dbReference>
<evidence type="ECO:0000313" key="2">
    <source>
        <dbReference type="EMBL" id="PZA17663.1"/>
    </source>
</evidence>
<name>A0A323V0P6_9RHOO</name>
<organism evidence="2 3">
    <name type="scientific">Parazoarcus communis SWub3 = DSM 12120</name>
    <dbReference type="NCBI Taxonomy" id="1121029"/>
    <lineage>
        <taxon>Bacteria</taxon>
        <taxon>Pseudomonadati</taxon>
        <taxon>Pseudomonadota</taxon>
        <taxon>Betaproteobacteria</taxon>
        <taxon>Rhodocyclales</taxon>
        <taxon>Zoogloeaceae</taxon>
        <taxon>Parazoarcus</taxon>
    </lineage>
</organism>
<evidence type="ECO:0000259" key="1">
    <source>
        <dbReference type="Pfam" id="PF12973"/>
    </source>
</evidence>
<dbReference type="SUPFAM" id="SSF51182">
    <property type="entry name" value="RmlC-like cupins"/>
    <property type="match status" value="1"/>
</dbReference>
<dbReference type="OrthoDB" id="564955at2"/>
<evidence type="ECO:0000313" key="3">
    <source>
        <dbReference type="Proteomes" id="UP000248259"/>
    </source>
</evidence>
<accession>A0A323V0P6</accession>
<dbReference type="InterPro" id="IPR025979">
    <property type="entry name" value="ChrR-like_cupin_dom"/>
</dbReference>
<dbReference type="EMBL" id="QKOE01000002">
    <property type="protein sequence ID" value="PZA17663.1"/>
    <property type="molecule type" value="Genomic_DNA"/>
</dbReference>
<dbReference type="AlphaFoldDB" id="A0A323V0P6"/>
<feature type="domain" description="ChrR-like cupin" evidence="1">
    <location>
        <begin position="118"/>
        <end position="213"/>
    </location>
</feature>
<protein>
    <recommendedName>
        <fullName evidence="1">ChrR-like cupin domain-containing protein</fullName>
    </recommendedName>
</protein>
<reference evidence="2 3" key="1">
    <citation type="submission" date="2018-06" db="EMBL/GenBank/DDBJ databases">
        <title>Azoarcus communis strain SWub3 genome.</title>
        <authorList>
            <person name="Zorraquino Salvo V."/>
            <person name="Toubiana D."/>
            <person name="Blumwald E."/>
        </authorList>
    </citation>
    <scope>NUCLEOTIDE SEQUENCE [LARGE SCALE GENOMIC DNA]</scope>
    <source>
        <strain evidence="2 3">SWub3</strain>
    </source>
</reference>
<dbReference type="InterPro" id="IPR014710">
    <property type="entry name" value="RmlC-like_jellyroll"/>
</dbReference>
<dbReference type="Proteomes" id="UP000248259">
    <property type="component" value="Unassembled WGS sequence"/>
</dbReference>
<proteinExistence type="predicted"/>
<gene>
    <name evidence="2" type="ORF">DNK49_03810</name>
</gene>
<sequence length="248" mass="27192">MRRNLAGCAVHKRSPRRISAISRQRSAFLKKVRERRLLLSIYRCFAVVAAISGPAGMASAARPSIGIRGGRKAGPGCHIPTTIRRHAMTAMLCSAEHQKGQSGAHDRITRPYPRFQKLDPIPWKPWVMEGVMYKLLSVNRRTGGFTCMLKVLPGVEAPVHHHLGAIEVMVLEGDICYEEADIGRPGDYMFEPAGDIHQPRTASGCVLFCVFEGPIAGLAPDGSVAGIVDYKVMLEMAERDGVLAEVHR</sequence>
<dbReference type="CDD" id="cd20302">
    <property type="entry name" value="cupin_DAD"/>
    <property type="match status" value="1"/>
</dbReference>
<dbReference type="InterPro" id="IPR011051">
    <property type="entry name" value="RmlC_Cupin_sf"/>
</dbReference>